<sequence>MVESSSEFKMPDPPMVQAEYETSFIQREGNQNLSQVTTGFIKNSPSQSFCKVDEAFNGSLATYFFHYANSTKEGLVDNTMTTFSHKSNEPTIWKGFVNSNFPLTPEDLLVKNDAFFGGLVQQQFNELLVAARDSRNLEGSIDSRPGHEFFLIVPLFAHEQDSVIFC</sequence>
<evidence type="ECO:0000313" key="2">
    <source>
        <dbReference type="Proteomes" id="UP001147733"/>
    </source>
</evidence>
<dbReference type="OrthoDB" id="3535343at2759"/>
<dbReference type="RefSeq" id="XP_056505102.1">
    <property type="nucleotide sequence ID" value="XM_056639345.1"/>
</dbReference>
<reference evidence="1" key="1">
    <citation type="submission" date="2022-11" db="EMBL/GenBank/DDBJ databases">
        <authorList>
            <person name="Petersen C."/>
        </authorList>
    </citation>
    <scope>NUCLEOTIDE SEQUENCE</scope>
    <source>
        <strain evidence="1">IBT 23319</strain>
    </source>
</reference>
<organism evidence="1 2">
    <name type="scientific">Penicillium citrinum</name>
    <dbReference type="NCBI Taxonomy" id="5077"/>
    <lineage>
        <taxon>Eukaryota</taxon>
        <taxon>Fungi</taxon>
        <taxon>Dikarya</taxon>
        <taxon>Ascomycota</taxon>
        <taxon>Pezizomycotina</taxon>
        <taxon>Eurotiomycetes</taxon>
        <taxon>Eurotiomycetidae</taxon>
        <taxon>Eurotiales</taxon>
        <taxon>Aspergillaceae</taxon>
        <taxon>Penicillium</taxon>
    </lineage>
</organism>
<proteinExistence type="predicted"/>
<dbReference type="AlphaFoldDB" id="A0A9W9PFQ8"/>
<evidence type="ECO:0000313" key="1">
    <source>
        <dbReference type="EMBL" id="KAJ5242098.1"/>
    </source>
</evidence>
<name>A0A9W9PFQ8_PENCI</name>
<dbReference type="GeneID" id="81378512"/>
<accession>A0A9W9PFQ8</accession>
<reference evidence="1" key="2">
    <citation type="journal article" date="2023" name="IMA Fungus">
        <title>Comparative genomic study of the Penicillium genus elucidates a diverse pangenome and 15 lateral gene transfer events.</title>
        <authorList>
            <person name="Petersen C."/>
            <person name="Sorensen T."/>
            <person name="Nielsen M.R."/>
            <person name="Sondergaard T.E."/>
            <person name="Sorensen J.L."/>
            <person name="Fitzpatrick D.A."/>
            <person name="Frisvad J.C."/>
            <person name="Nielsen K.L."/>
        </authorList>
    </citation>
    <scope>NUCLEOTIDE SEQUENCE</scope>
    <source>
        <strain evidence="1">IBT 23319</strain>
    </source>
</reference>
<dbReference type="Proteomes" id="UP001147733">
    <property type="component" value="Unassembled WGS sequence"/>
</dbReference>
<comment type="caution">
    <text evidence="1">The sequence shown here is derived from an EMBL/GenBank/DDBJ whole genome shotgun (WGS) entry which is preliminary data.</text>
</comment>
<protein>
    <submittedName>
        <fullName evidence="1">Uncharacterized protein</fullName>
    </submittedName>
</protein>
<dbReference type="EMBL" id="JAPQKT010000001">
    <property type="protein sequence ID" value="KAJ5242098.1"/>
    <property type="molecule type" value="Genomic_DNA"/>
</dbReference>
<gene>
    <name evidence="1" type="ORF">N7469_000425</name>
</gene>
<keyword evidence="2" id="KW-1185">Reference proteome</keyword>